<evidence type="ECO:0000313" key="3">
    <source>
        <dbReference type="Proteomes" id="UP000191110"/>
    </source>
</evidence>
<dbReference type="PROSITE" id="PS51354">
    <property type="entry name" value="GLUTAREDOXIN_2"/>
    <property type="match status" value="1"/>
</dbReference>
<dbReference type="Proteomes" id="UP000191110">
    <property type="component" value="Unassembled WGS sequence"/>
</dbReference>
<dbReference type="Gene3D" id="3.40.30.10">
    <property type="entry name" value="Glutaredoxin"/>
    <property type="match status" value="1"/>
</dbReference>
<dbReference type="OrthoDB" id="9793736at2"/>
<dbReference type="AlphaFoldDB" id="A0A1T2L2K6"/>
<organism evidence="2 3">
    <name type="scientific">Solemya pervernicosa gill symbiont</name>
    <dbReference type="NCBI Taxonomy" id="642797"/>
    <lineage>
        <taxon>Bacteria</taxon>
        <taxon>Pseudomonadati</taxon>
        <taxon>Pseudomonadota</taxon>
        <taxon>Gammaproteobacteria</taxon>
        <taxon>sulfur-oxidizing symbionts</taxon>
    </lineage>
</organism>
<name>A0A1T2L2K6_9GAMM</name>
<protein>
    <submittedName>
        <fullName evidence="2">Glutaredoxin</fullName>
    </submittedName>
</protein>
<dbReference type="EMBL" id="MPRL01000055">
    <property type="protein sequence ID" value="OOZ39338.1"/>
    <property type="molecule type" value="Genomic_DNA"/>
</dbReference>
<reference evidence="2 3" key="1">
    <citation type="submission" date="2016-11" db="EMBL/GenBank/DDBJ databases">
        <title>Mixed transmission modes and dynamic genome evolution in an obligate animal-bacterial symbiosis.</title>
        <authorList>
            <person name="Russell S.L."/>
            <person name="Corbett-Detig R.B."/>
            <person name="Cavanaugh C.M."/>
        </authorList>
    </citation>
    <scope>NUCLEOTIDE SEQUENCE [LARGE SCALE GENOMIC DNA]</scope>
    <source>
        <strain evidence="2">Sveles-Q1</strain>
    </source>
</reference>
<dbReference type="PROSITE" id="PS00195">
    <property type="entry name" value="GLUTAREDOXIN_1"/>
    <property type="match status" value="1"/>
</dbReference>
<dbReference type="InterPro" id="IPR004045">
    <property type="entry name" value="Glutathione_S-Trfase_N"/>
</dbReference>
<dbReference type="Pfam" id="PF13417">
    <property type="entry name" value="GST_N_3"/>
    <property type="match status" value="1"/>
</dbReference>
<evidence type="ECO:0000259" key="1">
    <source>
        <dbReference type="Pfam" id="PF13417"/>
    </source>
</evidence>
<accession>A0A1T2L2K6</accession>
<evidence type="ECO:0000313" key="2">
    <source>
        <dbReference type="EMBL" id="OOZ39338.1"/>
    </source>
</evidence>
<gene>
    <name evidence="2" type="ORF">BOW53_12230</name>
</gene>
<feature type="domain" description="GST N-terminal" evidence="1">
    <location>
        <begin position="51"/>
        <end position="128"/>
    </location>
</feature>
<dbReference type="InterPro" id="IPR011767">
    <property type="entry name" value="GLR_AS"/>
</dbReference>
<dbReference type="SUPFAM" id="SSF52833">
    <property type="entry name" value="Thioredoxin-like"/>
    <property type="match status" value="1"/>
</dbReference>
<proteinExistence type="predicted"/>
<keyword evidence="3" id="KW-1185">Reference proteome</keyword>
<comment type="caution">
    <text evidence="2">The sequence shown here is derived from an EMBL/GenBank/DDBJ whole genome shotgun (WGS) entry which is preliminary data.</text>
</comment>
<dbReference type="InterPro" id="IPR036249">
    <property type="entry name" value="Thioredoxin-like_sf"/>
</dbReference>
<sequence>MRLFFRYFFKLVHLIVGPMLLAWDWATTPKGIDREREQQQRIDEETQNFTLYQFRTCPFCIKVRRAIKRLSLNIDQCDAQRNGPCREALLEGGGAVKVPCLKIARADGTTEWLYESNDIIAYLQQNYA</sequence>